<feature type="compositionally biased region" description="Basic and acidic residues" evidence="2">
    <location>
        <begin position="41"/>
        <end position="52"/>
    </location>
</feature>
<evidence type="ECO:0000256" key="2">
    <source>
        <dbReference type="SAM" id="MobiDB-lite"/>
    </source>
</evidence>
<sequence>MGKTDRPEKGHRRGRSHIRGGRGTVTAVKTEAPTPASPRPDGPEGRRSHPDPVDVYVGRRLRKQRVLLRLSQEQLARAVGVTFQQIQKYERGANRISASRLFDIAKVLGVPISFFFDHIDDDIAGRADAHIPGVAEPTPPPLDGAPSMPSEQLDLIAAYWRLPSDDIRRKALALLRSMAGLKDKKGEPLPDAE</sequence>
<dbReference type="EMBL" id="VWPJ01000028">
    <property type="protein sequence ID" value="KAA5603867.1"/>
    <property type="molecule type" value="Genomic_DNA"/>
</dbReference>
<dbReference type="CDD" id="cd00093">
    <property type="entry name" value="HTH_XRE"/>
    <property type="match status" value="1"/>
</dbReference>
<dbReference type="GO" id="GO:0005829">
    <property type="term" value="C:cytosol"/>
    <property type="evidence" value="ECO:0007669"/>
    <property type="project" value="TreeGrafter"/>
</dbReference>
<dbReference type="SUPFAM" id="SSF47413">
    <property type="entry name" value="lambda repressor-like DNA-binding domains"/>
    <property type="match status" value="1"/>
</dbReference>
<dbReference type="PANTHER" id="PTHR46797:SF1">
    <property type="entry name" value="METHYLPHOSPHONATE SYNTHASE"/>
    <property type="match status" value="1"/>
</dbReference>
<keyword evidence="5" id="KW-1185">Reference proteome</keyword>
<dbReference type="GO" id="GO:0003700">
    <property type="term" value="F:DNA-binding transcription factor activity"/>
    <property type="evidence" value="ECO:0007669"/>
    <property type="project" value="TreeGrafter"/>
</dbReference>
<dbReference type="SMART" id="SM00530">
    <property type="entry name" value="HTH_XRE"/>
    <property type="match status" value="1"/>
</dbReference>
<dbReference type="GO" id="GO:0003677">
    <property type="term" value="F:DNA binding"/>
    <property type="evidence" value="ECO:0007669"/>
    <property type="project" value="UniProtKB-KW"/>
</dbReference>
<dbReference type="Proteomes" id="UP000324065">
    <property type="component" value="Unassembled WGS sequence"/>
</dbReference>
<proteinExistence type="predicted"/>
<protein>
    <submittedName>
        <fullName evidence="4">Helix-turn-helix domain-containing protein</fullName>
    </submittedName>
</protein>
<keyword evidence="1" id="KW-0238">DNA-binding</keyword>
<evidence type="ECO:0000256" key="1">
    <source>
        <dbReference type="ARBA" id="ARBA00023125"/>
    </source>
</evidence>
<feature type="domain" description="HTH cro/C1-type" evidence="3">
    <location>
        <begin position="61"/>
        <end position="115"/>
    </location>
</feature>
<feature type="compositionally biased region" description="Basic residues" evidence="2">
    <location>
        <begin position="9"/>
        <end position="20"/>
    </location>
</feature>
<accession>A0A5M6I7K1</accession>
<feature type="region of interest" description="Disordered" evidence="2">
    <location>
        <begin position="1"/>
        <end position="53"/>
    </location>
</feature>
<dbReference type="InterPro" id="IPR050807">
    <property type="entry name" value="TransReg_Diox_bact_type"/>
</dbReference>
<dbReference type="PROSITE" id="PS50943">
    <property type="entry name" value="HTH_CROC1"/>
    <property type="match status" value="1"/>
</dbReference>
<dbReference type="Gene3D" id="1.10.260.40">
    <property type="entry name" value="lambda repressor-like DNA-binding domains"/>
    <property type="match status" value="1"/>
</dbReference>
<evidence type="ECO:0000313" key="4">
    <source>
        <dbReference type="EMBL" id="KAA5603867.1"/>
    </source>
</evidence>
<reference evidence="4 5" key="1">
    <citation type="submission" date="2019-09" db="EMBL/GenBank/DDBJ databases">
        <title>Genome sequence of Roseospira marina, one of the more divergent members of the non-sulfur purple photosynthetic bacterial family, the Rhodospirillaceae.</title>
        <authorList>
            <person name="Meyer T."/>
            <person name="Kyndt J."/>
        </authorList>
    </citation>
    <scope>NUCLEOTIDE SEQUENCE [LARGE SCALE GENOMIC DNA]</scope>
    <source>
        <strain evidence="4 5">DSM 15113</strain>
    </source>
</reference>
<dbReference type="AlphaFoldDB" id="A0A5M6I7K1"/>
<name>A0A5M6I7K1_9PROT</name>
<comment type="caution">
    <text evidence="4">The sequence shown here is derived from an EMBL/GenBank/DDBJ whole genome shotgun (WGS) entry which is preliminary data.</text>
</comment>
<dbReference type="OrthoDB" id="9797172at2"/>
<evidence type="ECO:0000313" key="5">
    <source>
        <dbReference type="Proteomes" id="UP000324065"/>
    </source>
</evidence>
<organism evidence="4 5">
    <name type="scientific">Roseospira marina</name>
    <dbReference type="NCBI Taxonomy" id="140057"/>
    <lineage>
        <taxon>Bacteria</taxon>
        <taxon>Pseudomonadati</taxon>
        <taxon>Pseudomonadota</taxon>
        <taxon>Alphaproteobacteria</taxon>
        <taxon>Rhodospirillales</taxon>
        <taxon>Rhodospirillaceae</taxon>
        <taxon>Roseospira</taxon>
    </lineage>
</organism>
<gene>
    <name evidence="4" type="ORF">F1188_18665</name>
</gene>
<dbReference type="PANTHER" id="PTHR46797">
    <property type="entry name" value="HTH-TYPE TRANSCRIPTIONAL REGULATOR"/>
    <property type="match status" value="1"/>
</dbReference>
<dbReference type="InterPro" id="IPR010982">
    <property type="entry name" value="Lambda_DNA-bd_dom_sf"/>
</dbReference>
<dbReference type="InterPro" id="IPR001387">
    <property type="entry name" value="Cro/C1-type_HTH"/>
</dbReference>
<dbReference type="Pfam" id="PF01381">
    <property type="entry name" value="HTH_3"/>
    <property type="match status" value="1"/>
</dbReference>
<evidence type="ECO:0000259" key="3">
    <source>
        <dbReference type="PROSITE" id="PS50943"/>
    </source>
</evidence>